<dbReference type="EMBL" id="CP124543">
    <property type="protein sequence ID" value="WGV25090.1"/>
    <property type="molecule type" value="Genomic_DNA"/>
</dbReference>
<sequence length="237" mass="24263">MTTFRSKVLNAAFAVTVAIPLAAAGTFTFANSAEAAALKGDFQLIGGLTTSPFSFSLVELSKTSLTFTPQPITPIGLAHTTGSFTSFNSGNIGNIIQFSALSADNPFIDFGQLTIPGVIQAGDNTASLVDKINTFTLQSASYSVAQSGSNVSINVALNGFFTSALGEISKGSGNLTFQANNTTVDSVNSTLNSGGSLKNMSFSGGLFATVPEPTTVLGLGIVGAAMAISRRRKIKGI</sequence>
<proteinExistence type="predicted"/>
<accession>A0AAJ6NQZ2</accession>
<evidence type="ECO:0000313" key="2">
    <source>
        <dbReference type="EMBL" id="WGV25090.1"/>
    </source>
</evidence>
<gene>
    <name evidence="2" type="ORF">QI031_25585</name>
</gene>
<dbReference type="InterPro" id="IPR013424">
    <property type="entry name" value="Ice-binding_C"/>
</dbReference>
<dbReference type="NCBIfam" id="TIGR02595">
    <property type="entry name" value="PEP_CTERM"/>
    <property type="match status" value="1"/>
</dbReference>
<dbReference type="KEGG" id="hbq:QI031_25585"/>
<reference evidence="2 3" key="1">
    <citation type="journal article" date="2023" name="Limnol Oceanogr Lett">
        <title>Environmental adaptations by the intertidal Antarctic cyanobacterium Halotia branconii CENA392 as revealed using long-read genome sequencing.</title>
        <authorList>
            <person name="Dextro R.B."/>
            <person name="Delbaje E."/>
            <person name="Freitas P.N.N."/>
            <person name="Geraldes V."/>
            <person name="Pinto E."/>
            <person name="Long P.F."/>
            <person name="Fiore M.F."/>
        </authorList>
    </citation>
    <scope>NUCLEOTIDE SEQUENCE [LARGE SCALE GENOMIC DNA]</scope>
    <source>
        <strain evidence="2 3">CENA392</strain>
    </source>
</reference>
<dbReference type="RefSeq" id="WP_281482394.1">
    <property type="nucleotide sequence ID" value="NZ_CP124543.1"/>
</dbReference>
<evidence type="ECO:0000256" key="1">
    <source>
        <dbReference type="SAM" id="SignalP"/>
    </source>
</evidence>
<name>A0AAJ6NQZ2_9CYAN</name>
<keyword evidence="3" id="KW-1185">Reference proteome</keyword>
<evidence type="ECO:0000313" key="3">
    <source>
        <dbReference type="Proteomes" id="UP001223520"/>
    </source>
</evidence>
<protein>
    <submittedName>
        <fullName evidence="2">PEP-CTERM sorting domain-containing protein</fullName>
    </submittedName>
</protein>
<keyword evidence="1" id="KW-0732">Signal</keyword>
<organism evidence="2 3">
    <name type="scientific">Halotia branconii CENA392</name>
    <dbReference type="NCBI Taxonomy" id="1539056"/>
    <lineage>
        <taxon>Bacteria</taxon>
        <taxon>Bacillati</taxon>
        <taxon>Cyanobacteriota</taxon>
        <taxon>Cyanophyceae</taxon>
        <taxon>Nostocales</taxon>
        <taxon>Nodulariaceae</taxon>
        <taxon>Halotia</taxon>
    </lineage>
</organism>
<dbReference type="AlphaFoldDB" id="A0AAJ6NQZ2"/>
<dbReference type="Proteomes" id="UP001223520">
    <property type="component" value="Chromosome"/>
</dbReference>
<feature type="chain" id="PRO_5042564758" evidence="1">
    <location>
        <begin position="24"/>
        <end position="237"/>
    </location>
</feature>
<feature type="signal peptide" evidence="1">
    <location>
        <begin position="1"/>
        <end position="23"/>
    </location>
</feature>